<organism evidence="2 3">
    <name type="scientific">Halopelagius longus</name>
    <dbReference type="NCBI Taxonomy" id="1236180"/>
    <lineage>
        <taxon>Archaea</taxon>
        <taxon>Methanobacteriati</taxon>
        <taxon>Methanobacteriota</taxon>
        <taxon>Stenosarchaea group</taxon>
        <taxon>Halobacteria</taxon>
        <taxon>Halobacteriales</taxon>
        <taxon>Haloferacaceae</taxon>
    </lineage>
</organism>
<dbReference type="AlphaFoldDB" id="A0A1H1G7V8"/>
<dbReference type="Proteomes" id="UP000255421">
    <property type="component" value="Unassembled WGS sequence"/>
</dbReference>
<name>A0A1H1G7V8_9EURY</name>
<accession>A0A1H1G7V8</accession>
<dbReference type="EMBL" id="FNKQ01000005">
    <property type="protein sequence ID" value="SDR09139.1"/>
    <property type="molecule type" value="Genomic_DNA"/>
</dbReference>
<proteinExistence type="predicted"/>
<gene>
    <name evidence="1" type="ORF">DWB78_16730</name>
    <name evidence="2" type="ORF">SAMN05216278_3570</name>
</gene>
<evidence type="ECO:0000313" key="3">
    <source>
        <dbReference type="Proteomes" id="UP000199289"/>
    </source>
</evidence>
<reference evidence="1 4" key="3">
    <citation type="submission" date="2018-07" db="EMBL/GenBank/DDBJ databases">
        <title>Genome sequence of extremly halophilic archaeon Halopelagius longus strain BC12-B1.</title>
        <authorList>
            <person name="Zhang X."/>
        </authorList>
    </citation>
    <scope>NUCLEOTIDE SEQUENCE [LARGE SCALE GENOMIC DNA]</scope>
    <source>
        <strain evidence="1 4">BC12-B1</strain>
    </source>
</reference>
<evidence type="ECO:0000313" key="4">
    <source>
        <dbReference type="Proteomes" id="UP000255421"/>
    </source>
</evidence>
<dbReference type="Proteomes" id="UP000199289">
    <property type="component" value="Unassembled WGS sequence"/>
</dbReference>
<evidence type="ECO:0000313" key="2">
    <source>
        <dbReference type="EMBL" id="SDR09139.1"/>
    </source>
</evidence>
<reference evidence="3" key="2">
    <citation type="submission" date="2016-10" db="EMBL/GenBank/DDBJ databases">
        <authorList>
            <person name="Varghese N."/>
            <person name="Submissions S."/>
        </authorList>
    </citation>
    <scope>NUCLEOTIDE SEQUENCE [LARGE SCALE GENOMIC DNA]</scope>
    <source>
        <strain evidence="3">CGMCC 1.12397</strain>
    </source>
</reference>
<dbReference type="PROSITE" id="PS51257">
    <property type="entry name" value="PROKAR_LIPOPROTEIN"/>
    <property type="match status" value="1"/>
</dbReference>
<evidence type="ECO:0008006" key="5">
    <source>
        <dbReference type="Google" id="ProtNLM"/>
    </source>
</evidence>
<reference evidence="2" key="1">
    <citation type="submission" date="2016-10" db="EMBL/GenBank/DDBJ databases">
        <authorList>
            <person name="de Groot N.N."/>
        </authorList>
    </citation>
    <scope>NUCLEOTIDE SEQUENCE [LARGE SCALE GENOMIC DNA]</scope>
    <source>
        <strain evidence="2">CGMCC 1.12397</strain>
    </source>
</reference>
<dbReference type="RefSeq" id="WP_092539059.1">
    <property type="nucleotide sequence ID" value="NZ_FNKQ01000005.1"/>
</dbReference>
<protein>
    <recommendedName>
        <fullName evidence="5">Lipoprotein</fullName>
    </recommendedName>
</protein>
<evidence type="ECO:0000313" key="1">
    <source>
        <dbReference type="EMBL" id="RDI69795.1"/>
    </source>
</evidence>
<dbReference type="OrthoDB" id="235527at2157"/>
<sequence>MRTRFPAVVVALLLLTAGCSALTDDRPPSDERAVDATAKAASALDPVSTYRFALDGTVRASDGDRTRTVDVDGEGVVDTRQRKMASNATVDGRTRRQYLDGYTTYAECAEPWDGWSVENASNSTEWTKLTPLGRQVEILQRSNVYWEGNRTVDGNRTAVVVAHPSKRTLTSLPSVGRTATDLSEADVDNATLRMWIDAETGRPVKSELDVSLSTGGASGELEATTRYYGYGEPANVTIPSSARTDRYEIGCPGE</sequence>
<dbReference type="EMBL" id="QQST01000003">
    <property type="protein sequence ID" value="RDI69795.1"/>
    <property type="molecule type" value="Genomic_DNA"/>
</dbReference>
<dbReference type="Gene3D" id="2.50.20.20">
    <property type="match status" value="1"/>
</dbReference>
<keyword evidence="4" id="KW-1185">Reference proteome</keyword>